<dbReference type="Gene3D" id="3.30.465.10">
    <property type="match status" value="2"/>
</dbReference>
<evidence type="ECO:0000256" key="8">
    <source>
        <dbReference type="ARBA" id="ARBA00045734"/>
    </source>
</evidence>
<feature type="domain" description="FAD-binding PCMH-type" evidence="10">
    <location>
        <begin position="1"/>
        <end position="90"/>
    </location>
</feature>
<dbReference type="PROSITE" id="PS51387">
    <property type="entry name" value="FAD_PCMH"/>
    <property type="match status" value="1"/>
</dbReference>
<reference evidence="11" key="2">
    <citation type="submission" date="2019-01" db="UniProtKB">
        <authorList>
            <consortium name="EnsemblPlants"/>
        </authorList>
    </citation>
    <scope>IDENTIFICATION</scope>
    <source>
        <strain evidence="11">cv. Heinz 1706</strain>
    </source>
</reference>
<keyword evidence="9" id="KW-0812">Transmembrane</keyword>
<name>A0A3Q7II37_SOLLC</name>
<dbReference type="Gramene" id="Solyc10g054530.2.1">
    <property type="protein sequence ID" value="Solyc10g054530.2.1"/>
    <property type="gene ID" value="Solyc10g054530.2"/>
</dbReference>
<keyword evidence="9" id="KW-1133">Transmembrane helix</keyword>
<dbReference type="Gene3D" id="3.40.462.20">
    <property type="match status" value="2"/>
</dbReference>
<dbReference type="Proteomes" id="UP000004994">
    <property type="component" value="Chromosome 10"/>
</dbReference>
<reference evidence="11" key="1">
    <citation type="journal article" date="2012" name="Nature">
        <title>The tomato genome sequence provides insights into fleshy fruit evolution.</title>
        <authorList>
            <consortium name="Tomato Genome Consortium"/>
        </authorList>
    </citation>
    <scope>NUCLEOTIDE SEQUENCE [LARGE SCALE GENOMIC DNA]</scope>
    <source>
        <strain evidence="11">cv. Heinz 1706</strain>
    </source>
</reference>
<dbReference type="GO" id="GO:0042179">
    <property type="term" value="P:nicotine biosynthetic process"/>
    <property type="evidence" value="ECO:0007669"/>
    <property type="project" value="UniProtKB-UniPathway"/>
</dbReference>
<sequence length="332" mass="37823">MYLFIYWFYILLKICPSVGVGGHFSGGGIGTMMRKYDLAADNIIDANLVDANGTILNRKTMGEDVFWAIRGGGGASFGVISAWKVRLVRVPSLVTVFTIHKRLDQEGVELVHNWQYIANKLPEGLFIRVLIQQIDGIRSQGNVKLSEVLFNSLFFGLKFDLISLMNANFPELGLKMEDCTEMSWIKSVLYFTGYQKGEPLEVLLDRKAQYKSNFKVNSDFVVESMLESVFQGSQRVKWGSNKGSKQYLYGIQNLYKYMEPYVSNSPRAAYLNYRDLDLGINQQGNDSSYRQAIMTWGTKYFKSNFQRLAKAKHQIDPNNFFTNELSIPPLCC</sequence>
<keyword evidence="9" id="KW-0472">Membrane</keyword>
<dbReference type="InterPro" id="IPR016169">
    <property type="entry name" value="FAD-bd_PCMH_sub2"/>
</dbReference>
<evidence type="ECO:0000256" key="6">
    <source>
        <dbReference type="ARBA" id="ARBA00023180"/>
    </source>
</evidence>
<dbReference type="GO" id="GO:0009820">
    <property type="term" value="P:alkaloid metabolic process"/>
    <property type="evidence" value="ECO:0007669"/>
    <property type="project" value="UniProtKB-KW"/>
</dbReference>
<comment type="similarity">
    <text evidence="1">Belongs to the oxygen-dependent FAD-linked oxidoreductase family.</text>
</comment>
<keyword evidence="5" id="KW-0274">FAD</keyword>
<dbReference type="InParanoid" id="A0A3Q7II37"/>
<dbReference type="Pfam" id="PF08031">
    <property type="entry name" value="BBE"/>
    <property type="match status" value="1"/>
</dbReference>
<accession>A0A3Q7II37</accession>
<dbReference type="EnsemblPlants" id="Solyc10g054530.2.1">
    <property type="protein sequence ID" value="Solyc10g054530.2.1"/>
    <property type="gene ID" value="Solyc10g054530.2"/>
</dbReference>
<protein>
    <recommendedName>
        <fullName evidence="10">FAD-binding PCMH-type domain-containing protein</fullName>
    </recommendedName>
</protein>
<dbReference type="AlphaFoldDB" id="A0A3Q7II37"/>
<evidence type="ECO:0000313" key="12">
    <source>
        <dbReference type="Proteomes" id="UP000004994"/>
    </source>
</evidence>
<evidence type="ECO:0000256" key="4">
    <source>
        <dbReference type="ARBA" id="ARBA00022729"/>
    </source>
</evidence>
<dbReference type="GO" id="GO:0016491">
    <property type="term" value="F:oxidoreductase activity"/>
    <property type="evidence" value="ECO:0007669"/>
    <property type="project" value="InterPro"/>
</dbReference>
<evidence type="ECO:0000256" key="7">
    <source>
        <dbReference type="ARBA" id="ARBA00034114"/>
    </source>
</evidence>
<evidence type="ECO:0000256" key="2">
    <source>
        <dbReference type="ARBA" id="ARBA00022589"/>
    </source>
</evidence>
<dbReference type="GO" id="GO:0071949">
    <property type="term" value="F:FAD binding"/>
    <property type="evidence" value="ECO:0007669"/>
    <property type="project" value="InterPro"/>
</dbReference>
<keyword evidence="12" id="KW-1185">Reference proteome</keyword>
<feature type="transmembrane region" description="Helical" evidence="9">
    <location>
        <begin position="6"/>
        <end position="26"/>
    </location>
</feature>
<proteinExistence type="inferred from homology"/>
<dbReference type="InterPro" id="IPR016166">
    <property type="entry name" value="FAD-bd_PCMH"/>
</dbReference>
<keyword evidence="2" id="KW-0017">Alkaloid metabolism</keyword>
<dbReference type="InterPro" id="IPR012951">
    <property type="entry name" value="BBE"/>
</dbReference>
<evidence type="ECO:0000259" key="10">
    <source>
        <dbReference type="PROSITE" id="PS51387"/>
    </source>
</evidence>
<dbReference type="OMA" id="KMSENEC"/>
<dbReference type="InterPro" id="IPR006094">
    <property type="entry name" value="Oxid_FAD_bind_N"/>
</dbReference>
<dbReference type="Pfam" id="PF01565">
    <property type="entry name" value="FAD_binding_4"/>
    <property type="match status" value="1"/>
</dbReference>
<comment type="pathway">
    <text evidence="7">Alkaloid biosynthesis; nicotine biosynthesis.</text>
</comment>
<evidence type="ECO:0000256" key="5">
    <source>
        <dbReference type="ARBA" id="ARBA00022827"/>
    </source>
</evidence>
<evidence type="ECO:0000256" key="9">
    <source>
        <dbReference type="SAM" id="Phobius"/>
    </source>
</evidence>
<dbReference type="UniPathway" id="UPA00107"/>
<dbReference type="SUPFAM" id="SSF56176">
    <property type="entry name" value="FAD-binding/transporter-associated domain-like"/>
    <property type="match status" value="1"/>
</dbReference>
<evidence type="ECO:0000313" key="11">
    <source>
        <dbReference type="EnsemblPlants" id="Solyc10g054530.2.1"/>
    </source>
</evidence>
<evidence type="ECO:0000256" key="3">
    <source>
        <dbReference type="ARBA" id="ARBA00022630"/>
    </source>
</evidence>
<evidence type="ECO:0000256" key="1">
    <source>
        <dbReference type="ARBA" id="ARBA00005466"/>
    </source>
</evidence>
<dbReference type="InterPro" id="IPR036318">
    <property type="entry name" value="FAD-bd_PCMH-like_sf"/>
</dbReference>
<dbReference type="PANTHER" id="PTHR32448">
    <property type="entry name" value="OS08G0158400 PROTEIN"/>
    <property type="match status" value="1"/>
</dbReference>
<keyword evidence="3" id="KW-0285">Flavoprotein</keyword>
<comment type="function">
    <text evidence="8">Involved in the biosynthesis of pyridine alkaloid natural products, leading mainly to the production of anabasine, anatabine, nicotine and nornicotine, effective deterrents against herbivores with antiparasitic and pesticide properties (neurotoxins); nornicotine serves as the precursor in the synthesis of the carcinogen compound N'-nitrosonornicotine (NNN). Catalyzes a late oxidation step subsequent to the pyridine ring condensation reaction in the biosynthesis of alkaloids.</text>
</comment>
<organism evidence="11">
    <name type="scientific">Solanum lycopersicum</name>
    <name type="common">Tomato</name>
    <name type="synonym">Lycopersicon esculentum</name>
    <dbReference type="NCBI Taxonomy" id="4081"/>
    <lineage>
        <taxon>Eukaryota</taxon>
        <taxon>Viridiplantae</taxon>
        <taxon>Streptophyta</taxon>
        <taxon>Embryophyta</taxon>
        <taxon>Tracheophyta</taxon>
        <taxon>Spermatophyta</taxon>
        <taxon>Magnoliopsida</taxon>
        <taxon>eudicotyledons</taxon>
        <taxon>Gunneridae</taxon>
        <taxon>Pentapetalae</taxon>
        <taxon>asterids</taxon>
        <taxon>lamiids</taxon>
        <taxon>Solanales</taxon>
        <taxon>Solanaceae</taxon>
        <taxon>Solanoideae</taxon>
        <taxon>Solaneae</taxon>
        <taxon>Solanum</taxon>
        <taxon>Solanum subgen. Lycopersicon</taxon>
    </lineage>
</organism>
<dbReference type="PaxDb" id="4081-Solyc10g054530.1.1"/>
<keyword evidence="4" id="KW-0732">Signal</keyword>
<keyword evidence="6" id="KW-0325">Glycoprotein</keyword>